<dbReference type="InterPro" id="IPR032808">
    <property type="entry name" value="DoxX"/>
</dbReference>
<evidence type="ECO:0000313" key="9">
    <source>
        <dbReference type="Proteomes" id="UP001548590"/>
    </source>
</evidence>
<feature type="transmembrane region" description="Helical" evidence="7">
    <location>
        <begin position="51"/>
        <end position="69"/>
    </location>
</feature>
<keyword evidence="6 7" id="KW-0472">Membrane</keyword>
<evidence type="ECO:0000256" key="1">
    <source>
        <dbReference type="ARBA" id="ARBA00004651"/>
    </source>
</evidence>
<dbReference type="Proteomes" id="UP001548590">
    <property type="component" value="Unassembled WGS sequence"/>
</dbReference>
<keyword evidence="9" id="KW-1185">Reference proteome</keyword>
<organism evidence="8 9">
    <name type="scientific">Uliginosibacterium paludis</name>
    <dbReference type="NCBI Taxonomy" id="1615952"/>
    <lineage>
        <taxon>Bacteria</taxon>
        <taxon>Pseudomonadati</taxon>
        <taxon>Pseudomonadota</taxon>
        <taxon>Betaproteobacteria</taxon>
        <taxon>Rhodocyclales</taxon>
        <taxon>Zoogloeaceae</taxon>
        <taxon>Uliginosibacterium</taxon>
    </lineage>
</organism>
<evidence type="ECO:0000256" key="7">
    <source>
        <dbReference type="SAM" id="Phobius"/>
    </source>
</evidence>
<sequence>MSSSSFLRDFDPIVPIRVAAGLLYVPHVFFKLFGMAGSAAFFARAGFQPPMFFLILALVMETVCAIGLTFNILTKWIGLISASVLAVAAYATIATKGLGWFWNLGGVEYLFVWAGISVVLALDAWKRELNSYGRFSFLFPQRA</sequence>
<comment type="caution">
    <text evidence="8">The sequence shown here is derived from an EMBL/GenBank/DDBJ whole genome shotgun (WGS) entry which is preliminary data.</text>
</comment>
<evidence type="ECO:0000256" key="4">
    <source>
        <dbReference type="ARBA" id="ARBA00022692"/>
    </source>
</evidence>
<comment type="similarity">
    <text evidence="2">Belongs to the DoxX family.</text>
</comment>
<feature type="transmembrane region" description="Helical" evidence="7">
    <location>
        <begin position="76"/>
        <end position="94"/>
    </location>
</feature>
<dbReference type="Pfam" id="PF07681">
    <property type="entry name" value="DoxX"/>
    <property type="match status" value="1"/>
</dbReference>
<protein>
    <submittedName>
        <fullName evidence="8">DoxX family protein</fullName>
    </submittedName>
</protein>
<evidence type="ECO:0000256" key="2">
    <source>
        <dbReference type="ARBA" id="ARBA00006679"/>
    </source>
</evidence>
<dbReference type="RefSeq" id="WP_345925723.1">
    <property type="nucleotide sequence ID" value="NZ_JBDIVF010000002.1"/>
</dbReference>
<comment type="subcellular location">
    <subcellularLocation>
        <location evidence="1">Cell membrane</location>
        <topology evidence="1">Multi-pass membrane protein</topology>
    </subcellularLocation>
</comment>
<evidence type="ECO:0000313" key="8">
    <source>
        <dbReference type="EMBL" id="MET1490875.1"/>
    </source>
</evidence>
<proteinExistence type="inferred from homology"/>
<keyword evidence="3" id="KW-1003">Cell membrane</keyword>
<evidence type="ECO:0000256" key="6">
    <source>
        <dbReference type="ARBA" id="ARBA00023136"/>
    </source>
</evidence>
<keyword evidence="5 7" id="KW-1133">Transmembrane helix</keyword>
<dbReference type="PANTHER" id="PTHR33452:SF1">
    <property type="entry name" value="INNER MEMBRANE PROTEIN YPHA-RELATED"/>
    <property type="match status" value="1"/>
</dbReference>
<name>A0ABV2CSI1_9RHOO</name>
<evidence type="ECO:0000256" key="5">
    <source>
        <dbReference type="ARBA" id="ARBA00022989"/>
    </source>
</evidence>
<feature type="transmembrane region" description="Helical" evidence="7">
    <location>
        <begin position="100"/>
        <end position="122"/>
    </location>
</feature>
<keyword evidence="4 7" id="KW-0812">Transmembrane</keyword>
<gene>
    <name evidence="8" type="ORF">ABVT11_13640</name>
</gene>
<feature type="transmembrane region" description="Helical" evidence="7">
    <location>
        <begin position="21"/>
        <end position="45"/>
    </location>
</feature>
<dbReference type="InterPro" id="IPR051907">
    <property type="entry name" value="DoxX-like_oxidoreductase"/>
</dbReference>
<evidence type="ECO:0000256" key="3">
    <source>
        <dbReference type="ARBA" id="ARBA00022475"/>
    </source>
</evidence>
<reference evidence="8 9" key="1">
    <citation type="submission" date="2024-07" db="EMBL/GenBank/DDBJ databases">
        <title>Uliginosibacterium paludis KCTC:42655.</title>
        <authorList>
            <person name="Kim M.K."/>
        </authorList>
    </citation>
    <scope>NUCLEOTIDE SEQUENCE [LARGE SCALE GENOMIC DNA]</scope>
    <source>
        <strain evidence="8 9">KCTC 42655</strain>
    </source>
</reference>
<dbReference type="PANTHER" id="PTHR33452">
    <property type="entry name" value="OXIDOREDUCTASE CATD-RELATED"/>
    <property type="match status" value="1"/>
</dbReference>
<accession>A0ABV2CSI1</accession>
<dbReference type="EMBL" id="JBEWLZ010000007">
    <property type="protein sequence ID" value="MET1490875.1"/>
    <property type="molecule type" value="Genomic_DNA"/>
</dbReference>